<organism evidence="1 2">
    <name type="scientific">Paralimibaculum aggregatum</name>
    <dbReference type="NCBI Taxonomy" id="3036245"/>
    <lineage>
        <taxon>Bacteria</taxon>
        <taxon>Pseudomonadati</taxon>
        <taxon>Pseudomonadota</taxon>
        <taxon>Alphaproteobacteria</taxon>
        <taxon>Rhodobacterales</taxon>
        <taxon>Paracoccaceae</taxon>
        <taxon>Paralimibaculum</taxon>
    </lineage>
</organism>
<evidence type="ECO:0000313" key="1">
    <source>
        <dbReference type="EMBL" id="GMG85208.1"/>
    </source>
</evidence>
<dbReference type="EMBL" id="BSYI01000054">
    <property type="protein sequence ID" value="GMG85208.1"/>
    <property type="molecule type" value="Genomic_DNA"/>
</dbReference>
<protein>
    <submittedName>
        <fullName evidence="1">Uncharacterized protein</fullName>
    </submittedName>
</protein>
<dbReference type="Proteomes" id="UP001239909">
    <property type="component" value="Unassembled WGS sequence"/>
</dbReference>
<comment type="caution">
    <text evidence="1">The sequence shown here is derived from an EMBL/GenBank/DDBJ whole genome shotgun (WGS) entry which is preliminary data.</text>
</comment>
<keyword evidence="2" id="KW-1185">Reference proteome</keyword>
<dbReference type="RefSeq" id="WP_285674482.1">
    <property type="nucleotide sequence ID" value="NZ_BSYI01000054.1"/>
</dbReference>
<proteinExistence type="predicted"/>
<evidence type="ECO:0000313" key="2">
    <source>
        <dbReference type="Proteomes" id="UP001239909"/>
    </source>
</evidence>
<sequence>MGRIERVRVADREAAARVDRIAIAYDDDRRHITRRHRDAGRIGAVPDSAAEALAPGAGAAVAERDRIAQAHRPRPAEMVAARAPAREAPVKPDLLRDRVRAQGGDAIGEPGQVGDADVFQPVLRGQAVPCPGAVEEIGRRGYGHGHGVGAVDLADETLPADIEDTGRGPVRPACRPARVLALVDGDGRHRKTRPDRGRVFRAPERGIETAPVTVAPALSPAMIVSSIRWAASVVTPAMPSAS</sequence>
<name>A0ABQ6LSZ3_9RHOB</name>
<accession>A0ABQ6LSZ3</accession>
<reference evidence="1 2" key="1">
    <citation type="submission" date="2023-04" db="EMBL/GenBank/DDBJ databases">
        <title>Marinoamorphus aggregata gen. nov., sp. Nov., isolate from tissue of brittle star Ophioplocus japonicus.</title>
        <authorList>
            <person name="Kawano K."/>
            <person name="Sawayama S."/>
            <person name="Nakagawa S."/>
        </authorList>
    </citation>
    <scope>NUCLEOTIDE SEQUENCE [LARGE SCALE GENOMIC DNA]</scope>
    <source>
        <strain evidence="1 2">NKW23</strain>
    </source>
</reference>
<gene>
    <name evidence="1" type="ORF">LNKW23_44240</name>
</gene>